<dbReference type="STRING" id="928724.SacglDRAFT_03122"/>
<evidence type="ECO:0000313" key="3">
    <source>
        <dbReference type="Proteomes" id="UP000005087"/>
    </source>
</evidence>
<evidence type="ECO:0000313" key="2">
    <source>
        <dbReference type="EMBL" id="EIE99988.1"/>
    </source>
</evidence>
<organism evidence="2 3">
    <name type="scientific">Saccharomonospora glauca K62</name>
    <dbReference type="NCBI Taxonomy" id="928724"/>
    <lineage>
        <taxon>Bacteria</taxon>
        <taxon>Bacillati</taxon>
        <taxon>Actinomycetota</taxon>
        <taxon>Actinomycetes</taxon>
        <taxon>Pseudonocardiales</taxon>
        <taxon>Pseudonocardiaceae</taxon>
        <taxon>Saccharomonospora</taxon>
    </lineage>
</organism>
<dbReference type="AlphaFoldDB" id="I1D4W4"/>
<protein>
    <recommendedName>
        <fullName evidence="4">DUF4192 domain-containing protein</fullName>
    </recommendedName>
</protein>
<evidence type="ECO:0008006" key="4">
    <source>
        <dbReference type="Google" id="ProtNLM"/>
    </source>
</evidence>
<sequence length="376" mass="39120">MTPSSTTGSHITDPAPIDLRDPGELLAATPHLLGFEPSDSVVVIGHRGATGTRIGNVVRADLPSVGEETDLARQLLGPLLHQSVAVTVAIVGGRPEGAVGPPAADVVAAVGEVFESVGLPLLHALWVPKIRAGAPWRCYEDSCCAGHLPDPSSTVMAAVSAHAGLVTHGSRAAMERQLHPVASEVLARRAAMLRRRVRDGLRDDAASLRRGRAAVRTVLARTWRGTPLLSDTEVVELAVALSIPEVRDACLATALPVGGAGAMTAERLWLLLTKHTPAPERAQPATLLAYSAYVRGEGALAGMALDVALKADPGHVLSQLLRQALQHGLPPEKLVGLARSCDGGPIWTPPEDGESPNRSSPTDPTARPTGPPDDAG</sequence>
<dbReference type="HOGENOM" id="CLU_030181_0_1_11"/>
<gene>
    <name evidence="2" type="ORF">SacglDRAFT_03122</name>
</gene>
<dbReference type="Proteomes" id="UP000005087">
    <property type="component" value="Chromosome"/>
</dbReference>
<dbReference type="EMBL" id="CM001484">
    <property type="protein sequence ID" value="EIE99988.1"/>
    <property type="molecule type" value="Genomic_DNA"/>
</dbReference>
<reference evidence="3" key="2">
    <citation type="submission" date="2012-01" db="EMBL/GenBank/DDBJ databases">
        <title>Noncontiguous Finished sequence of chromosome of Saccharomonospora glauca K62.</title>
        <authorList>
            <consortium name="US DOE Joint Genome Institute"/>
            <person name="Lucas S."/>
            <person name="Han J."/>
            <person name="Lapidus A."/>
            <person name="Cheng J.-F."/>
            <person name="Goodwin L."/>
            <person name="Pitluck S."/>
            <person name="Peters L."/>
            <person name="Mikhailova N."/>
            <person name="Held B."/>
            <person name="Detter J.C."/>
            <person name="Han C."/>
            <person name="Tapia R."/>
            <person name="Land M."/>
            <person name="Hauser L."/>
            <person name="Kyrpides N."/>
            <person name="Ivanova N."/>
            <person name="Pagani I."/>
            <person name="Brambilla E.-M."/>
            <person name="Klenk H.-P."/>
            <person name="Woyke T."/>
        </authorList>
    </citation>
    <scope>NUCLEOTIDE SEQUENCE [LARGE SCALE GENOMIC DNA]</scope>
    <source>
        <strain evidence="3">K62</strain>
    </source>
</reference>
<feature type="region of interest" description="Disordered" evidence="1">
    <location>
        <begin position="1"/>
        <end position="22"/>
    </location>
</feature>
<evidence type="ECO:0000256" key="1">
    <source>
        <dbReference type="SAM" id="MobiDB-lite"/>
    </source>
</evidence>
<name>I1D4W4_9PSEU</name>
<proteinExistence type="predicted"/>
<keyword evidence="3" id="KW-1185">Reference proteome</keyword>
<feature type="compositionally biased region" description="Polar residues" evidence="1">
    <location>
        <begin position="1"/>
        <end position="10"/>
    </location>
</feature>
<reference evidence="2 3" key="1">
    <citation type="submission" date="2011-09" db="EMBL/GenBank/DDBJ databases">
        <authorList>
            <consortium name="US DOE Joint Genome Institute (JGI-PGF)"/>
            <person name="Lucas S."/>
            <person name="Han J."/>
            <person name="Lapidus A."/>
            <person name="Cheng J.-F."/>
            <person name="Goodwin L."/>
            <person name="Pitluck S."/>
            <person name="Peters L."/>
            <person name="Land M.L."/>
            <person name="Hauser L."/>
            <person name="Brambilla E."/>
            <person name="Klenk H.-P."/>
            <person name="Woyke T.J."/>
        </authorList>
    </citation>
    <scope>NUCLEOTIDE SEQUENCE [LARGE SCALE GENOMIC DNA]</scope>
    <source>
        <strain evidence="2 3">K62</strain>
    </source>
</reference>
<dbReference type="eggNOG" id="ENOG5031GJC">
    <property type="taxonomic scope" value="Bacteria"/>
</dbReference>
<dbReference type="InterPro" id="IPR025447">
    <property type="entry name" value="DUF4192"/>
</dbReference>
<dbReference type="OrthoDB" id="3264463at2"/>
<dbReference type="RefSeq" id="WP_005465692.1">
    <property type="nucleotide sequence ID" value="NZ_CM001484.1"/>
</dbReference>
<feature type="region of interest" description="Disordered" evidence="1">
    <location>
        <begin position="339"/>
        <end position="376"/>
    </location>
</feature>
<accession>I1D4W4</accession>
<dbReference type="Pfam" id="PF13830">
    <property type="entry name" value="DUF4192"/>
    <property type="match status" value="1"/>
</dbReference>